<gene>
    <name evidence="3" type="ORF">FOA19_16345</name>
</gene>
<evidence type="ECO:0000313" key="4">
    <source>
        <dbReference type="Proteomes" id="UP000324133"/>
    </source>
</evidence>
<dbReference type="CDD" id="cd07010">
    <property type="entry name" value="cupin_PMI_type_I_N_bac"/>
    <property type="match status" value="1"/>
</dbReference>
<proteinExistence type="predicted"/>
<dbReference type="OrthoDB" id="9808275at2"/>
<dbReference type="AlphaFoldDB" id="A0A5B6THQ3"/>
<reference evidence="3 4" key="1">
    <citation type="submission" date="2019-07" db="EMBL/GenBank/DDBJ databases">
        <title>Rufibacter sp. nov., isolated from lake sediment.</title>
        <authorList>
            <person name="Qu J.-H."/>
        </authorList>
    </citation>
    <scope>NUCLEOTIDE SEQUENCE [LARGE SCALE GENOMIC DNA]</scope>
    <source>
        <strain evidence="3 4">NBS58-1</strain>
    </source>
</reference>
<evidence type="ECO:0000256" key="1">
    <source>
        <dbReference type="ARBA" id="ARBA00022723"/>
    </source>
</evidence>
<evidence type="ECO:0000313" key="3">
    <source>
        <dbReference type="EMBL" id="KAA3438784.1"/>
    </source>
</evidence>
<keyword evidence="2" id="KW-0862">Zinc</keyword>
<dbReference type="GO" id="GO:0046872">
    <property type="term" value="F:metal ion binding"/>
    <property type="evidence" value="ECO:0007669"/>
    <property type="project" value="UniProtKB-KW"/>
</dbReference>
<accession>A0A5B6THQ3</accession>
<dbReference type="Proteomes" id="UP000324133">
    <property type="component" value="Unassembled WGS sequence"/>
</dbReference>
<dbReference type="EMBL" id="VKKY01000002">
    <property type="protein sequence ID" value="KAA3438784.1"/>
    <property type="molecule type" value="Genomic_DNA"/>
</dbReference>
<name>A0A5B6THQ3_9BACT</name>
<comment type="caution">
    <text evidence="3">The sequence shown here is derived from an EMBL/GenBank/DDBJ whole genome shotgun (WGS) entry which is preliminary data.</text>
</comment>
<dbReference type="PANTHER" id="PTHR42742:SF3">
    <property type="entry name" value="FRUCTOKINASE"/>
    <property type="match status" value="1"/>
</dbReference>
<organism evidence="3 4">
    <name type="scientific">Rufibacter hautae</name>
    <dbReference type="NCBI Taxonomy" id="2595005"/>
    <lineage>
        <taxon>Bacteria</taxon>
        <taxon>Pseudomonadati</taxon>
        <taxon>Bacteroidota</taxon>
        <taxon>Cytophagia</taxon>
        <taxon>Cytophagales</taxon>
        <taxon>Hymenobacteraceae</taxon>
        <taxon>Rufibacter</taxon>
    </lineage>
</organism>
<evidence type="ECO:0000256" key="2">
    <source>
        <dbReference type="ARBA" id="ARBA00022833"/>
    </source>
</evidence>
<dbReference type="GO" id="GO:0016853">
    <property type="term" value="F:isomerase activity"/>
    <property type="evidence" value="ECO:0007669"/>
    <property type="project" value="UniProtKB-KW"/>
</dbReference>
<sequence length="596" mass="67997">MKKSNYDKYPEIRVEGHACVAGWENIGQEISQRAADATKQKMVVVVECYHGVEIEEVILGLAQTLQPVAILRASTAFKSERQIDELVEEYVTDDPVFGYMAPLHLTDFQDAQKLETARTEIQQALQGVLLVVGTGASLIAPEADLLIYADMPRWEIQLRFRRNKVGNLGVANEAESFSYLYKRAFFVDWRVCDRHKKTLMAKWDYVLDTTQPDVPKLITGAALHDALQHTLTRPFRVVPFFDPGPWGGQWLKDVCDLDRSEQNFAWGFDCVPEENSLLYRFGENVLEIPSLDLVFSHPKELLGEEVFEAFGDEFPIRFDFLDTMEGGNLSLQVHPLTEYIQEKFGMPYTQDESYYMLDAKDDAFVYLGMKEDVVPERMIHELEAAQTQGQYFEAENHVEKWPIKKHDHVLIPAGTVHCSGANSVVLEISATPYIFTFKLWDWGRMGLDGKPRPISLEHGKNVIQWDRTTQWTQENILNKVEPVGQGDGWREERTGLHEGSFIETRRHWFTKEVPHHTQGIVNVLNLIEGTEAIVESPTQAFEPFIIHYAETFIVPASVGAYSIRPHGEGMGKECATLKAYVRTPPDFNAKYSFNQN</sequence>
<dbReference type="SUPFAM" id="SSF51182">
    <property type="entry name" value="RmlC-like cupins"/>
    <property type="match status" value="1"/>
</dbReference>
<protein>
    <submittedName>
        <fullName evidence="3">Mannose-6-phosphate isomerase</fullName>
    </submittedName>
</protein>
<keyword evidence="3" id="KW-0413">Isomerase</keyword>
<keyword evidence="4" id="KW-1185">Reference proteome</keyword>
<dbReference type="InterPro" id="IPR051804">
    <property type="entry name" value="Carb_Metab_Reg_Kinase/Isom"/>
</dbReference>
<dbReference type="PANTHER" id="PTHR42742">
    <property type="entry name" value="TRANSCRIPTIONAL REPRESSOR MPRA"/>
    <property type="match status" value="1"/>
</dbReference>
<dbReference type="Gene3D" id="2.60.120.10">
    <property type="entry name" value="Jelly Rolls"/>
    <property type="match status" value="1"/>
</dbReference>
<keyword evidence="1" id="KW-0479">Metal-binding</keyword>
<dbReference type="InterPro" id="IPR014710">
    <property type="entry name" value="RmlC-like_jellyroll"/>
</dbReference>
<dbReference type="InterPro" id="IPR011051">
    <property type="entry name" value="RmlC_Cupin_sf"/>
</dbReference>